<name>A0A7R9GJ17_9CRUS</name>
<reference evidence="6" key="1">
    <citation type="submission" date="2020-11" db="EMBL/GenBank/DDBJ databases">
        <authorList>
            <person name="Tran Van P."/>
        </authorList>
    </citation>
    <scope>NUCLEOTIDE SEQUENCE</scope>
</reference>
<dbReference type="OrthoDB" id="424402at2759"/>
<dbReference type="AlphaFoldDB" id="A0A7R9GJ17"/>
<dbReference type="GO" id="GO:0000172">
    <property type="term" value="C:ribonuclease MRP complex"/>
    <property type="evidence" value="ECO:0007669"/>
    <property type="project" value="TreeGrafter"/>
</dbReference>
<dbReference type="EMBL" id="CAJPEX010003645">
    <property type="protein sequence ID" value="CAG0922401.1"/>
    <property type="molecule type" value="Genomic_DNA"/>
</dbReference>
<dbReference type="PANTHER" id="PTHR13516">
    <property type="entry name" value="RIBONUCLEASE P SUBUNIT P25"/>
    <property type="match status" value="1"/>
</dbReference>
<evidence type="ECO:0000256" key="4">
    <source>
        <dbReference type="SAM" id="MobiDB-lite"/>
    </source>
</evidence>
<dbReference type="InterPro" id="IPR051958">
    <property type="entry name" value="Alba-like_NAB"/>
</dbReference>
<evidence type="ECO:0000256" key="2">
    <source>
        <dbReference type="ARBA" id="ARBA00008018"/>
    </source>
</evidence>
<feature type="domain" description="DNA/RNA-binding protein Alba-like" evidence="5">
    <location>
        <begin position="35"/>
        <end position="95"/>
    </location>
</feature>
<gene>
    <name evidence="6" type="ORF">NMOB1V02_LOCUS9878</name>
</gene>
<accession>A0A7R9GJ17</accession>
<evidence type="ECO:0000313" key="6">
    <source>
        <dbReference type="EMBL" id="CAD7282249.1"/>
    </source>
</evidence>
<dbReference type="Gene3D" id="3.30.110.20">
    <property type="entry name" value="Alba-like domain"/>
    <property type="match status" value="1"/>
</dbReference>
<dbReference type="SUPFAM" id="SSF82704">
    <property type="entry name" value="AlbA-like"/>
    <property type="match status" value="1"/>
</dbReference>
<dbReference type="GO" id="GO:0001682">
    <property type="term" value="P:tRNA 5'-leader removal"/>
    <property type="evidence" value="ECO:0007669"/>
    <property type="project" value="TreeGrafter"/>
</dbReference>
<organism evidence="6">
    <name type="scientific">Notodromas monacha</name>
    <dbReference type="NCBI Taxonomy" id="399045"/>
    <lineage>
        <taxon>Eukaryota</taxon>
        <taxon>Metazoa</taxon>
        <taxon>Ecdysozoa</taxon>
        <taxon>Arthropoda</taxon>
        <taxon>Crustacea</taxon>
        <taxon>Oligostraca</taxon>
        <taxon>Ostracoda</taxon>
        <taxon>Podocopa</taxon>
        <taxon>Podocopida</taxon>
        <taxon>Cypridocopina</taxon>
        <taxon>Cypridoidea</taxon>
        <taxon>Cyprididae</taxon>
        <taxon>Notodromas</taxon>
    </lineage>
</organism>
<comment type="similarity">
    <text evidence="2">Belongs to the histone-like Alba family.</text>
</comment>
<dbReference type="InterPro" id="IPR002775">
    <property type="entry name" value="DNA/RNA-bd_Alba-like"/>
</dbReference>
<dbReference type="EMBL" id="OA885682">
    <property type="protein sequence ID" value="CAD7282249.1"/>
    <property type="molecule type" value="Genomic_DNA"/>
</dbReference>
<evidence type="ECO:0000259" key="5">
    <source>
        <dbReference type="Pfam" id="PF01918"/>
    </source>
</evidence>
<dbReference type="Proteomes" id="UP000678499">
    <property type="component" value="Unassembled WGS sequence"/>
</dbReference>
<feature type="region of interest" description="Disordered" evidence="4">
    <location>
        <begin position="136"/>
        <end position="171"/>
    </location>
</feature>
<comment type="subcellular location">
    <subcellularLocation>
        <location evidence="1">Nucleus</location>
    </subcellularLocation>
</comment>
<protein>
    <recommendedName>
        <fullName evidence="5">DNA/RNA-binding protein Alba-like domain-containing protein</fullName>
    </recommendedName>
</protein>
<proteinExistence type="inferred from homology"/>
<keyword evidence="3" id="KW-0539">Nucleus</keyword>
<sequence>MEFYEKVRLDEGSRQDVEMEPPFQDLNLPPECVVWVNVNASMRIGDFMNLCLSPLKNGDFVILSAKGQATATLVQHAESLKLRVRGLHQVTRMCYERCEDLWKPLEPGLDSLKVLREVPALHILLSTVLPNEGVTSDPGYSCPTKSEQPRSNNKSRNYRDKRRTHPQDRAC</sequence>
<dbReference type="GO" id="GO:0003723">
    <property type="term" value="F:RNA binding"/>
    <property type="evidence" value="ECO:0007669"/>
    <property type="project" value="TreeGrafter"/>
</dbReference>
<evidence type="ECO:0000256" key="1">
    <source>
        <dbReference type="ARBA" id="ARBA00004123"/>
    </source>
</evidence>
<keyword evidence="7" id="KW-1185">Reference proteome</keyword>
<dbReference type="GO" id="GO:0005634">
    <property type="term" value="C:nucleus"/>
    <property type="evidence" value="ECO:0007669"/>
    <property type="project" value="UniProtKB-SubCell"/>
</dbReference>
<evidence type="ECO:0000313" key="7">
    <source>
        <dbReference type="Proteomes" id="UP000678499"/>
    </source>
</evidence>
<feature type="compositionally biased region" description="Polar residues" evidence="4">
    <location>
        <begin position="143"/>
        <end position="155"/>
    </location>
</feature>
<dbReference type="InterPro" id="IPR036882">
    <property type="entry name" value="Alba-like_dom_sf"/>
</dbReference>
<dbReference type="Pfam" id="PF01918">
    <property type="entry name" value="Alba"/>
    <property type="match status" value="1"/>
</dbReference>
<dbReference type="PANTHER" id="PTHR13516:SF4">
    <property type="entry name" value="FI09323P"/>
    <property type="match status" value="1"/>
</dbReference>
<evidence type="ECO:0000256" key="3">
    <source>
        <dbReference type="ARBA" id="ARBA00023242"/>
    </source>
</evidence>